<feature type="coiled-coil region" evidence="7">
    <location>
        <begin position="427"/>
        <end position="475"/>
    </location>
</feature>
<dbReference type="InterPro" id="IPR000719">
    <property type="entry name" value="Prot_kinase_dom"/>
</dbReference>
<dbReference type="PANTHER" id="PTHR22974:SF23">
    <property type="entry name" value="TOUSLED-LIKE KINASE, ISOFORM G"/>
    <property type="match status" value="1"/>
</dbReference>
<sequence length="672" mass="76408">MNSGEAATDNIVQCEDFNTSCEPPRIDLERRAFNSGLQANRTLPSEKLLKKDSADVVKTVVAINKSNTASSLPVHEREGLGSKVVERMELGEVIQTQVTTPLVPTSVTIAGSSLPVPVASELSNVSSTGSVSDREPETPDKGTYTKVVKSLEQKPPRKRRRNDGHPPRNDRKITECFKNMAVGSSPKRQVNVSHANGDSSSSDYCAIITSVSPSTNTRPNIHLTIFNSSDSSQSQSPPQTLMCRPRMDSQAQTDELSLIDAAEMHSELSKKDSIIEDMRMTIEELKQQIIKRDRSMDACKETIRKLLIEQSTMERKQAKAKCMEDCLRIGQFKPTRHREEFREMWADGWAFEEINKAQQRIANERNEIINASQNLRKRKPTGNTRDLKRAMSTGSDGMVPSTSAGPNSVSLTDELFAKPELPKELSLQEYLEQEEIYRLRKEHLKKEEAELIAERDRLERERNLHIRELKRVQYEESSRYKDHELLNRRYLLLSLLGKGGFSEVWRAFDLDENKYVACKIHHVNKEWKEDKKANYVKHAMREKDIHKTLDHPRIVRLFDLFTIDNHSFCTVLEYCDGNDLDFYLKQNKQIPEKEARSIIMQVVSALRYLSEKRPPIIHYDLKPANILLQSGTTSGAIKITDFGLSKIMEDADDGDSIELTSQGAGTYWLVAD</sequence>
<evidence type="ECO:0000256" key="4">
    <source>
        <dbReference type="ARBA" id="ARBA00022777"/>
    </source>
</evidence>
<keyword evidence="1" id="KW-0723">Serine/threonine-protein kinase</keyword>
<keyword evidence="5 6" id="KW-0067">ATP-binding</keyword>
<evidence type="ECO:0000256" key="5">
    <source>
        <dbReference type="ARBA" id="ARBA00022840"/>
    </source>
</evidence>
<dbReference type="GO" id="GO:0035556">
    <property type="term" value="P:intracellular signal transduction"/>
    <property type="evidence" value="ECO:0007669"/>
    <property type="project" value="TreeGrafter"/>
</dbReference>
<dbReference type="STRING" id="42156.A0A3P6V607"/>
<gene>
    <name evidence="10" type="ORF">NLS_LOCUS7167</name>
</gene>
<evidence type="ECO:0000256" key="3">
    <source>
        <dbReference type="ARBA" id="ARBA00022741"/>
    </source>
</evidence>
<dbReference type="Gene3D" id="1.10.510.10">
    <property type="entry name" value="Transferase(Phosphotransferase) domain 1"/>
    <property type="match status" value="1"/>
</dbReference>
<accession>A0A3P6V607</accession>
<organism evidence="10 11">
    <name type="scientific">Litomosoides sigmodontis</name>
    <name type="common">Filarial nematode worm</name>
    <dbReference type="NCBI Taxonomy" id="42156"/>
    <lineage>
        <taxon>Eukaryota</taxon>
        <taxon>Metazoa</taxon>
        <taxon>Ecdysozoa</taxon>
        <taxon>Nematoda</taxon>
        <taxon>Chromadorea</taxon>
        <taxon>Rhabditida</taxon>
        <taxon>Spirurina</taxon>
        <taxon>Spiruromorpha</taxon>
        <taxon>Filarioidea</taxon>
        <taxon>Onchocercidae</taxon>
        <taxon>Litomosoides</taxon>
    </lineage>
</organism>
<keyword evidence="11" id="KW-1185">Reference proteome</keyword>
<dbReference type="SUPFAM" id="SSF56112">
    <property type="entry name" value="Protein kinase-like (PK-like)"/>
    <property type="match status" value="1"/>
</dbReference>
<evidence type="ECO:0000313" key="10">
    <source>
        <dbReference type="EMBL" id="VDK85531.1"/>
    </source>
</evidence>
<dbReference type="InterPro" id="IPR017441">
    <property type="entry name" value="Protein_kinase_ATP_BS"/>
</dbReference>
<evidence type="ECO:0000256" key="8">
    <source>
        <dbReference type="SAM" id="MobiDB-lite"/>
    </source>
</evidence>
<protein>
    <recommendedName>
        <fullName evidence="9">Protein kinase domain-containing protein</fullName>
    </recommendedName>
</protein>
<feature type="compositionally biased region" description="Basic and acidic residues" evidence="8">
    <location>
        <begin position="163"/>
        <end position="174"/>
    </location>
</feature>
<dbReference type="GO" id="GO:0005524">
    <property type="term" value="F:ATP binding"/>
    <property type="evidence" value="ECO:0007669"/>
    <property type="project" value="UniProtKB-UniRule"/>
</dbReference>
<reference evidence="10 11" key="1">
    <citation type="submission" date="2018-08" db="EMBL/GenBank/DDBJ databases">
        <authorList>
            <person name="Laetsch R D."/>
            <person name="Stevens L."/>
            <person name="Kumar S."/>
            <person name="Blaxter L. M."/>
        </authorList>
    </citation>
    <scope>NUCLEOTIDE SEQUENCE [LARGE SCALE GENOMIC DNA]</scope>
</reference>
<feature type="compositionally biased region" description="Polar residues" evidence="8">
    <location>
        <begin position="122"/>
        <end position="131"/>
    </location>
</feature>
<dbReference type="PROSITE" id="PS00108">
    <property type="entry name" value="PROTEIN_KINASE_ST"/>
    <property type="match status" value="1"/>
</dbReference>
<evidence type="ECO:0000313" key="11">
    <source>
        <dbReference type="Proteomes" id="UP000277928"/>
    </source>
</evidence>
<dbReference type="GO" id="GO:0007059">
    <property type="term" value="P:chromosome segregation"/>
    <property type="evidence" value="ECO:0007669"/>
    <property type="project" value="TreeGrafter"/>
</dbReference>
<feature type="region of interest" description="Disordered" evidence="8">
    <location>
        <begin position="122"/>
        <end position="174"/>
    </location>
</feature>
<dbReference type="GO" id="GO:0005634">
    <property type="term" value="C:nucleus"/>
    <property type="evidence" value="ECO:0007669"/>
    <property type="project" value="TreeGrafter"/>
</dbReference>
<evidence type="ECO:0000256" key="2">
    <source>
        <dbReference type="ARBA" id="ARBA00022679"/>
    </source>
</evidence>
<proteinExistence type="predicted"/>
<dbReference type="GO" id="GO:0004674">
    <property type="term" value="F:protein serine/threonine kinase activity"/>
    <property type="evidence" value="ECO:0007669"/>
    <property type="project" value="UniProtKB-KW"/>
</dbReference>
<feature type="binding site" evidence="6">
    <location>
        <position position="519"/>
    </location>
    <ligand>
        <name>ATP</name>
        <dbReference type="ChEBI" id="CHEBI:30616"/>
    </ligand>
</feature>
<dbReference type="PANTHER" id="PTHR22974">
    <property type="entry name" value="MIXED LINEAGE PROTEIN KINASE"/>
    <property type="match status" value="1"/>
</dbReference>
<dbReference type="EMBL" id="UYRX01000702">
    <property type="protein sequence ID" value="VDK85531.1"/>
    <property type="molecule type" value="Genomic_DNA"/>
</dbReference>
<feature type="compositionally biased region" description="Polar residues" evidence="8">
    <location>
        <begin position="392"/>
        <end position="407"/>
    </location>
</feature>
<keyword evidence="4" id="KW-0418">Kinase</keyword>
<dbReference type="PROSITE" id="PS50011">
    <property type="entry name" value="PROTEIN_KINASE_DOM"/>
    <property type="match status" value="1"/>
</dbReference>
<feature type="domain" description="Protein kinase" evidence="9">
    <location>
        <begin position="490"/>
        <end position="672"/>
    </location>
</feature>
<evidence type="ECO:0000256" key="1">
    <source>
        <dbReference type="ARBA" id="ARBA00022527"/>
    </source>
</evidence>
<dbReference type="PROSITE" id="PS00107">
    <property type="entry name" value="PROTEIN_KINASE_ATP"/>
    <property type="match status" value="1"/>
</dbReference>
<dbReference type="InterPro" id="IPR008271">
    <property type="entry name" value="Ser/Thr_kinase_AS"/>
</dbReference>
<dbReference type="Pfam" id="PF00069">
    <property type="entry name" value="Pkinase"/>
    <property type="match status" value="1"/>
</dbReference>
<keyword evidence="3 6" id="KW-0547">Nucleotide-binding</keyword>
<dbReference type="Proteomes" id="UP000277928">
    <property type="component" value="Unassembled WGS sequence"/>
</dbReference>
<dbReference type="OMA" id="CRIVKQY"/>
<dbReference type="OrthoDB" id="346907at2759"/>
<dbReference type="AlphaFoldDB" id="A0A3P6V607"/>
<feature type="region of interest" description="Disordered" evidence="8">
    <location>
        <begin position="377"/>
        <end position="407"/>
    </location>
</feature>
<evidence type="ECO:0000256" key="6">
    <source>
        <dbReference type="PROSITE-ProRule" id="PRU10141"/>
    </source>
</evidence>
<evidence type="ECO:0000256" key="7">
    <source>
        <dbReference type="SAM" id="Coils"/>
    </source>
</evidence>
<evidence type="ECO:0000259" key="9">
    <source>
        <dbReference type="PROSITE" id="PS50011"/>
    </source>
</evidence>
<dbReference type="FunFam" id="1.10.510.10:FF:000698">
    <property type="entry name" value="Serine/threonine-protein kinase tousled-like 1"/>
    <property type="match status" value="1"/>
</dbReference>
<name>A0A3P6V607_LITSI</name>
<dbReference type="SMART" id="SM00220">
    <property type="entry name" value="S_TKc"/>
    <property type="match status" value="1"/>
</dbReference>
<keyword evidence="2" id="KW-0808">Transferase</keyword>
<keyword evidence="7" id="KW-0175">Coiled coil</keyword>
<dbReference type="InterPro" id="IPR011009">
    <property type="entry name" value="Kinase-like_dom_sf"/>
</dbReference>